<keyword evidence="3" id="KW-1185">Reference proteome</keyword>
<name>A0A1Q8Y9S7_9BURK</name>
<evidence type="ECO:0000313" key="3">
    <source>
        <dbReference type="Proteomes" id="UP000185911"/>
    </source>
</evidence>
<dbReference type="EMBL" id="MSYM01000019">
    <property type="protein sequence ID" value="OLP04758.1"/>
    <property type="molecule type" value="Genomic_DNA"/>
</dbReference>
<dbReference type="SUPFAM" id="SSF81301">
    <property type="entry name" value="Nucleotidyltransferase"/>
    <property type="match status" value="1"/>
</dbReference>
<proteinExistence type="predicted"/>
<dbReference type="AlphaFoldDB" id="A0A1Q8Y9S7"/>
<evidence type="ECO:0000256" key="1">
    <source>
        <dbReference type="SAM" id="Phobius"/>
    </source>
</evidence>
<sequence>MNKVGDTLIHNGANQELVQAFVNGGVEFVVIGGLAVAWYCADRQANDMDLLVNATPDNSARIAQALGTLSSLNANCFTDKSFIRPGLQVPLKNYHYAELLTPKNGGPTYAEVADNAVEAKLFGIPVRLASVASLIQMKEQAAESAEAQSDKHIRDIERLRNHAV</sequence>
<protein>
    <submittedName>
        <fullName evidence="2">Uncharacterized protein</fullName>
    </submittedName>
</protein>
<gene>
    <name evidence="2" type="ORF">BLL52_4079</name>
</gene>
<reference evidence="2 3" key="1">
    <citation type="submission" date="2017-01" db="EMBL/GenBank/DDBJ databases">
        <title>Genome sequence of Rhodoferax antarcticus ANT.BR, a psychrophilic purple nonsulfur bacterium from an Antarctic microbial mat.</title>
        <authorList>
            <person name="Baker J."/>
            <person name="Riester C."/>
            <person name="Skinner B."/>
            <person name="Newell A."/>
            <person name="Swingley W."/>
            <person name="Madigan M."/>
            <person name="Jung D."/>
            <person name="Asao M."/>
            <person name="Chen M."/>
            <person name="Loughlin P."/>
            <person name="Pan H."/>
            <person name="Lin S."/>
            <person name="Li N."/>
            <person name="Shaw J."/>
            <person name="Prado M."/>
            <person name="Sherman C."/>
            <person name="Li X."/>
            <person name="Tang J."/>
            <person name="Blankenship R."/>
            <person name="Zhao T."/>
            <person name="Touchman J."/>
            <person name="Sattley M."/>
        </authorList>
    </citation>
    <scope>NUCLEOTIDE SEQUENCE [LARGE SCALE GENOMIC DNA]</scope>
    <source>
        <strain evidence="2 3">ANT.BR</strain>
    </source>
</reference>
<dbReference type="InterPro" id="IPR043519">
    <property type="entry name" value="NT_sf"/>
</dbReference>
<dbReference type="Proteomes" id="UP000185911">
    <property type="component" value="Unassembled WGS sequence"/>
</dbReference>
<accession>A0A1Q8Y9S7</accession>
<comment type="caution">
    <text evidence="2">The sequence shown here is derived from an EMBL/GenBank/DDBJ whole genome shotgun (WGS) entry which is preliminary data.</text>
</comment>
<organism evidence="2 3">
    <name type="scientific">Rhodoferax antarcticus ANT.BR</name>
    <dbReference type="NCBI Taxonomy" id="1111071"/>
    <lineage>
        <taxon>Bacteria</taxon>
        <taxon>Pseudomonadati</taxon>
        <taxon>Pseudomonadota</taxon>
        <taxon>Betaproteobacteria</taxon>
        <taxon>Burkholderiales</taxon>
        <taxon>Comamonadaceae</taxon>
        <taxon>Rhodoferax</taxon>
    </lineage>
</organism>
<dbReference type="Gene3D" id="3.30.460.40">
    <property type="match status" value="1"/>
</dbReference>
<feature type="transmembrane region" description="Helical" evidence="1">
    <location>
        <begin position="20"/>
        <end position="41"/>
    </location>
</feature>
<keyword evidence="1" id="KW-1133">Transmembrane helix</keyword>
<keyword evidence="1" id="KW-0472">Membrane</keyword>
<dbReference type="STRING" id="81479.RA876_14170"/>
<evidence type="ECO:0000313" key="2">
    <source>
        <dbReference type="EMBL" id="OLP04758.1"/>
    </source>
</evidence>
<keyword evidence="1" id="KW-0812">Transmembrane</keyword>